<dbReference type="GO" id="GO:0008194">
    <property type="term" value="F:UDP-glycosyltransferase activity"/>
    <property type="evidence" value="ECO:0007669"/>
    <property type="project" value="InterPro"/>
</dbReference>
<proteinExistence type="predicted"/>
<dbReference type="EMBL" id="BAFB01000149">
    <property type="protein sequence ID" value="GAB35209.1"/>
    <property type="molecule type" value="Genomic_DNA"/>
</dbReference>
<dbReference type="GO" id="GO:0016758">
    <property type="term" value="F:hexosyltransferase activity"/>
    <property type="evidence" value="ECO:0007669"/>
    <property type="project" value="UniProtKB-ARBA"/>
</dbReference>
<feature type="domain" description="Erythromycin biosynthesis protein CIII-like C-terminal" evidence="2">
    <location>
        <begin position="289"/>
        <end position="409"/>
    </location>
</feature>
<dbReference type="GO" id="GO:0009247">
    <property type="term" value="P:glycolipid biosynthetic process"/>
    <property type="evidence" value="ECO:0007669"/>
    <property type="project" value="UniProtKB-ARBA"/>
</dbReference>
<protein>
    <submittedName>
        <fullName evidence="3">Glycosyltransferase</fullName>
    </submittedName>
</protein>
<gene>
    <name evidence="3" type="ORF">GOOTI_149_00020</name>
</gene>
<organism evidence="3 4">
    <name type="scientific">Gordonia otitidis (strain DSM 44809 / CCUG 52243 / JCM 12355 / NBRC 100426 / IFM 10032)</name>
    <dbReference type="NCBI Taxonomy" id="1108044"/>
    <lineage>
        <taxon>Bacteria</taxon>
        <taxon>Bacillati</taxon>
        <taxon>Actinomycetota</taxon>
        <taxon>Actinomycetes</taxon>
        <taxon>Mycobacteriales</taxon>
        <taxon>Gordoniaceae</taxon>
        <taxon>Gordonia</taxon>
    </lineage>
</organism>
<evidence type="ECO:0000256" key="1">
    <source>
        <dbReference type="SAM" id="MobiDB-lite"/>
    </source>
</evidence>
<dbReference type="GO" id="GO:0016020">
    <property type="term" value="C:membrane"/>
    <property type="evidence" value="ECO:0007669"/>
    <property type="project" value="GOC"/>
</dbReference>
<evidence type="ECO:0000259" key="2">
    <source>
        <dbReference type="Pfam" id="PF06722"/>
    </source>
</evidence>
<feature type="compositionally biased region" description="Basic and acidic residues" evidence="1">
    <location>
        <begin position="429"/>
        <end position="439"/>
    </location>
</feature>
<dbReference type="SUPFAM" id="SSF53756">
    <property type="entry name" value="UDP-Glycosyltransferase/glycogen phosphorylase"/>
    <property type="match status" value="1"/>
</dbReference>
<dbReference type="FunFam" id="3.40.50.2000:FF:000072">
    <property type="entry name" value="Glycosyl transferase"/>
    <property type="match status" value="1"/>
</dbReference>
<dbReference type="AlphaFoldDB" id="H5TP01"/>
<evidence type="ECO:0000313" key="4">
    <source>
        <dbReference type="Proteomes" id="UP000005038"/>
    </source>
</evidence>
<dbReference type="Pfam" id="PF06722">
    <property type="entry name" value="EryCIII-like_C"/>
    <property type="match status" value="1"/>
</dbReference>
<dbReference type="Proteomes" id="UP000005038">
    <property type="component" value="Unassembled WGS sequence"/>
</dbReference>
<dbReference type="OrthoDB" id="6620093at2"/>
<dbReference type="InterPro" id="IPR010610">
    <property type="entry name" value="EryCIII-like_C"/>
</dbReference>
<sequence length="457" mass="49656">MSNYLLASTPLVGHVAPLVAVARDLTARGHEVTMLTGSRFSPSIRAAGAEPVPLEGVADFDERELDSYLPDAERYRGIALSRYQLTQTFVRPMPEQWRALRAVLDVTRFDSILVDNFFLGALPLLVGERGQRPPVLAVGVGPLAQFSRNTAPPNSGFAPSWSRAGMLRNRAMNFFAQRVLFRSLQQYALGLYGQMTDSPVPLDFPFVLDVAAAFDSYLHLGPREFEYPLDDLLPNVRFVGPIDTSRSIPAPAMPGWWDDLDRSRPIIHVTQGTVANSDFDSLVRPTAMALADMDVTVVASTGGRPVEALGPLPDNCRAAEFLPYDQLLPATSAIVTNGGFGTIMLSLAHGVPAVVAPGAEDKPEVAARVAFHGTGIDLRTATPTHAQIREAVADVLDDTDYRRHAAAISSALSQYDALESIAHALERASSHAAEQDEHVRRRSRLCTSRTGVRAARR</sequence>
<dbReference type="InterPro" id="IPR002213">
    <property type="entry name" value="UDP_glucos_trans"/>
</dbReference>
<evidence type="ECO:0000313" key="3">
    <source>
        <dbReference type="EMBL" id="GAB35209.1"/>
    </source>
</evidence>
<dbReference type="CDD" id="cd03784">
    <property type="entry name" value="GT1_Gtf-like"/>
    <property type="match status" value="1"/>
</dbReference>
<feature type="region of interest" description="Disordered" evidence="1">
    <location>
        <begin position="429"/>
        <end position="457"/>
    </location>
</feature>
<dbReference type="InterPro" id="IPR050426">
    <property type="entry name" value="Glycosyltransferase_28"/>
</dbReference>
<dbReference type="Gene3D" id="3.40.50.2000">
    <property type="entry name" value="Glycogen Phosphorylase B"/>
    <property type="match status" value="2"/>
</dbReference>
<dbReference type="PANTHER" id="PTHR48050:SF13">
    <property type="entry name" value="STEROL 3-BETA-GLUCOSYLTRANSFERASE UGT80A2"/>
    <property type="match status" value="1"/>
</dbReference>
<accession>H5TP01</accession>
<dbReference type="GO" id="GO:0017000">
    <property type="term" value="P:antibiotic biosynthetic process"/>
    <property type="evidence" value="ECO:0007669"/>
    <property type="project" value="UniProtKB-ARBA"/>
</dbReference>
<dbReference type="STRING" id="1108044.GOOTI_149_00020"/>
<comment type="caution">
    <text evidence="3">The sequence shown here is derived from an EMBL/GenBank/DDBJ whole genome shotgun (WGS) entry which is preliminary data.</text>
</comment>
<dbReference type="RefSeq" id="WP_007239433.1">
    <property type="nucleotide sequence ID" value="NZ_BAFB01000149.1"/>
</dbReference>
<reference evidence="3" key="1">
    <citation type="submission" date="2012-02" db="EMBL/GenBank/DDBJ databases">
        <title>Whole genome shotgun sequence of Gordonia otitidis NBRC 100426.</title>
        <authorList>
            <person name="Yoshida I."/>
            <person name="Hosoyama A."/>
            <person name="Tsuchikane K."/>
            <person name="Katsumata H."/>
            <person name="Yamazaki S."/>
            <person name="Fujita N."/>
        </authorList>
    </citation>
    <scope>NUCLEOTIDE SEQUENCE [LARGE SCALE GENOMIC DNA]</scope>
    <source>
        <strain evidence="3">NBRC 100426</strain>
    </source>
</reference>
<name>H5TP01_GORO1</name>
<dbReference type="PANTHER" id="PTHR48050">
    <property type="entry name" value="STEROL 3-BETA-GLUCOSYLTRANSFERASE"/>
    <property type="match status" value="1"/>
</dbReference>
<keyword evidence="4" id="KW-1185">Reference proteome</keyword>